<evidence type="ECO:0000313" key="2">
    <source>
        <dbReference type="Proteomes" id="UP000276133"/>
    </source>
</evidence>
<organism evidence="1 2">
    <name type="scientific">Brachionus plicatilis</name>
    <name type="common">Marine rotifer</name>
    <name type="synonym">Brachionus muelleri</name>
    <dbReference type="NCBI Taxonomy" id="10195"/>
    <lineage>
        <taxon>Eukaryota</taxon>
        <taxon>Metazoa</taxon>
        <taxon>Spiralia</taxon>
        <taxon>Gnathifera</taxon>
        <taxon>Rotifera</taxon>
        <taxon>Eurotatoria</taxon>
        <taxon>Monogononta</taxon>
        <taxon>Pseudotrocha</taxon>
        <taxon>Ploima</taxon>
        <taxon>Brachionidae</taxon>
        <taxon>Brachionus</taxon>
    </lineage>
</organism>
<reference evidence="1 2" key="1">
    <citation type="journal article" date="2018" name="Sci. Rep.">
        <title>Genomic signatures of local adaptation to the degree of environmental predictability in rotifers.</title>
        <authorList>
            <person name="Franch-Gras L."/>
            <person name="Hahn C."/>
            <person name="Garcia-Roger E.M."/>
            <person name="Carmona M.J."/>
            <person name="Serra M."/>
            <person name="Gomez A."/>
        </authorList>
    </citation>
    <scope>NUCLEOTIDE SEQUENCE [LARGE SCALE GENOMIC DNA]</scope>
    <source>
        <strain evidence="1">HYR1</strain>
    </source>
</reference>
<gene>
    <name evidence="1" type="ORF">BpHYR1_010083</name>
</gene>
<dbReference type="AlphaFoldDB" id="A0A3M7QRR2"/>
<evidence type="ECO:0000313" key="1">
    <source>
        <dbReference type="EMBL" id="RNA14137.1"/>
    </source>
</evidence>
<protein>
    <submittedName>
        <fullName evidence="1">Uncharacterized protein</fullName>
    </submittedName>
</protein>
<proteinExistence type="predicted"/>
<accession>A0A3M7QRR2</accession>
<dbReference type="EMBL" id="REGN01005252">
    <property type="protein sequence ID" value="RNA14137.1"/>
    <property type="molecule type" value="Genomic_DNA"/>
</dbReference>
<keyword evidence="2" id="KW-1185">Reference proteome</keyword>
<sequence length="120" mass="13307">MDPTVEVLLSDPVSHDSDNFVAMIWGALNAHWKACIFSIINRAVSSGFGTTLALAKKGDFLSWMRMLQSIRCCIIALVAFSASVSKYTPCLYVFLMQAGASKVSKNNSKELYDWRGKSYN</sequence>
<comment type="caution">
    <text evidence="1">The sequence shown here is derived from an EMBL/GenBank/DDBJ whole genome shotgun (WGS) entry which is preliminary data.</text>
</comment>
<name>A0A3M7QRR2_BRAPC</name>
<dbReference type="Proteomes" id="UP000276133">
    <property type="component" value="Unassembled WGS sequence"/>
</dbReference>